<keyword evidence="1" id="KW-0472">Membrane</keyword>
<reference evidence="2" key="1">
    <citation type="submission" date="2020-11" db="EMBL/GenBank/DDBJ databases">
        <authorList>
            <person name="Tran Van P."/>
        </authorList>
    </citation>
    <scope>NUCLEOTIDE SEQUENCE</scope>
</reference>
<dbReference type="Proteomes" id="UP000678499">
    <property type="component" value="Unassembled WGS sequence"/>
</dbReference>
<organism evidence="2">
    <name type="scientific">Notodromas monacha</name>
    <dbReference type="NCBI Taxonomy" id="399045"/>
    <lineage>
        <taxon>Eukaryota</taxon>
        <taxon>Metazoa</taxon>
        <taxon>Ecdysozoa</taxon>
        <taxon>Arthropoda</taxon>
        <taxon>Crustacea</taxon>
        <taxon>Oligostraca</taxon>
        <taxon>Ostracoda</taxon>
        <taxon>Podocopa</taxon>
        <taxon>Podocopida</taxon>
        <taxon>Cypridocopina</taxon>
        <taxon>Cypridoidea</taxon>
        <taxon>Cyprididae</taxon>
        <taxon>Notodromas</taxon>
    </lineage>
</organism>
<sequence length="133" mass="15082">MYSHVGRQMFGQSADADPAYYWRMPADPGADAKSIVQLQKRAFLHSAPFAPYFEDPSQQMAAQHMMADPLQPYAMGFDKETYYRVVVMPSTFMMIVIALLCCTMFTRFKQGKPITPWSSCPEYTDAGGESERL</sequence>
<feature type="transmembrane region" description="Helical" evidence="1">
    <location>
        <begin position="82"/>
        <end position="105"/>
    </location>
</feature>
<evidence type="ECO:0000313" key="3">
    <source>
        <dbReference type="Proteomes" id="UP000678499"/>
    </source>
</evidence>
<dbReference type="EMBL" id="CAJPEX010002593">
    <property type="protein sequence ID" value="CAG0921218.1"/>
    <property type="molecule type" value="Genomic_DNA"/>
</dbReference>
<evidence type="ECO:0000256" key="1">
    <source>
        <dbReference type="SAM" id="Phobius"/>
    </source>
</evidence>
<dbReference type="AlphaFoldDB" id="A0A7R9BT21"/>
<name>A0A7R9BT21_9CRUS</name>
<keyword evidence="1" id="KW-1133">Transmembrane helix</keyword>
<accession>A0A7R9BT21</accession>
<dbReference type="EMBL" id="OA884630">
    <property type="protein sequence ID" value="CAD7281066.1"/>
    <property type="molecule type" value="Genomic_DNA"/>
</dbReference>
<evidence type="ECO:0000313" key="2">
    <source>
        <dbReference type="EMBL" id="CAD7281066.1"/>
    </source>
</evidence>
<keyword evidence="3" id="KW-1185">Reference proteome</keyword>
<proteinExistence type="predicted"/>
<gene>
    <name evidence="2" type="ORF">NMOB1V02_LOCUS8720</name>
</gene>
<keyword evidence="1" id="KW-0812">Transmembrane</keyword>
<protein>
    <submittedName>
        <fullName evidence="2">Uncharacterized protein</fullName>
    </submittedName>
</protein>